<keyword evidence="10" id="KW-1185">Reference proteome</keyword>
<dbReference type="InterPro" id="IPR004254">
    <property type="entry name" value="AdipoR/HlyIII-related"/>
</dbReference>
<evidence type="ECO:0000256" key="4">
    <source>
        <dbReference type="ARBA" id="ARBA00022989"/>
    </source>
</evidence>
<gene>
    <name evidence="9" type="ORF">M0811_01805</name>
</gene>
<dbReference type="OMA" id="IGNACDY"/>
<evidence type="ECO:0000256" key="5">
    <source>
        <dbReference type="ARBA" id="ARBA00023136"/>
    </source>
</evidence>
<organism evidence="9 10">
    <name type="scientific">Anaeramoeba ignava</name>
    <name type="common">Anaerobic marine amoeba</name>
    <dbReference type="NCBI Taxonomy" id="1746090"/>
    <lineage>
        <taxon>Eukaryota</taxon>
        <taxon>Metamonada</taxon>
        <taxon>Anaeramoebidae</taxon>
        <taxon>Anaeramoeba</taxon>
    </lineage>
</organism>
<feature type="transmembrane region" description="Helical" evidence="8">
    <location>
        <begin position="204"/>
        <end position="225"/>
    </location>
</feature>
<sequence length="301" mass="35874">MNSVKERSKNKKTQKQKEKEKEKEKNEDKLRLYSITEIAEQRRGNKFLEKGYRNNYTFKMSIQSIFTIHNETVNIWSTFVPIFFIIWWAIRVYSDEKIQKSSQTAKIIFAFFVFGCLICLVSSTLFHVFEAHSRLVTSVLLKFDLSGIVFMMVSSFYPPIYFYYYPYKIVRFFYLSTISSLGILMLLSIAGFDFLEKRRMIRTWIFVFMGASGLAPLFHSIFLLPKPVYIDLIVRVMIMFVLYLIGVIFYASKIPERFSSPNRFVFWATSHQFWHLFVVVAMFEHFLTCARSYNYYLLNYI</sequence>
<evidence type="ECO:0000256" key="3">
    <source>
        <dbReference type="ARBA" id="ARBA00022692"/>
    </source>
</evidence>
<feature type="binding site" evidence="6">
    <location>
        <position position="127"/>
    </location>
    <ligand>
        <name>Zn(2+)</name>
        <dbReference type="ChEBI" id="CHEBI:29105"/>
    </ligand>
</feature>
<reference evidence="9" key="1">
    <citation type="submission" date="2022-10" db="EMBL/GenBank/DDBJ databases">
        <title>Novel sulphate-reducing endosymbionts in the free-living metamonad Anaeramoeba.</title>
        <authorList>
            <person name="Jerlstrom-Hultqvist J."/>
            <person name="Cepicka I."/>
            <person name="Gallot-Lavallee L."/>
            <person name="Salas-Leiva D."/>
            <person name="Curtis B.A."/>
            <person name="Zahonova K."/>
            <person name="Pipaliya S."/>
            <person name="Dacks J."/>
            <person name="Roger A.J."/>
        </authorList>
    </citation>
    <scope>NUCLEOTIDE SEQUENCE</scope>
    <source>
        <strain evidence="9">BMAN</strain>
    </source>
</reference>
<keyword evidence="6" id="KW-0479">Metal-binding</keyword>
<proteinExistence type="inferred from homology"/>
<comment type="caution">
    <text evidence="9">The sequence shown here is derived from an EMBL/GenBank/DDBJ whole genome shotgun (WGS) entry which is preliminary data.</text>
</comment>
<comment type="subcellular location">
    <subcellularLocation>
        <location evidence="1">Membrane</location>
        <topology evidence="1">Multi-pass membrane protein</topology>
    </subcellularLocation>
</comment>
<dbReference type="Pfam" id="PF03006">
    <property type="entry name" value="HlyIII"/>
    <property type="match status" value="1"/>
</dbReference>
<dbReference type="Proteomes" id="UP001149090">
    <property type="component" value="Unassembled WGS sequence"/>
</dbReference>
<evidence type="ECO:0000256" key="6">
    <source>
        <dbReference type="PIRSR" id="PIRSR604254-1"/>
    </source>
</evidence>
<feature type="region of interest" description="Disordered" evidence="7">
    <location>
        <begin position="1"/>
        <end position="27"/>
    </location>
</feature>
<feature type="transmembrane region" description="Helical" evidence="8">
    <location>
        <begin position="73"/>
        <end position="93"/>
    </location>
</feature>
<protein>
    <submittedName>
        <fullName evidence="9">Adiponectin receptor protein</fullName>
    </submittedName>
</protein>
<dbReference type="OrthoDB" id="5585746at2759"/>
<accession>A0A9Q0R896</accession>
<feature type="binding site" evidence="6">
    <location>
        <position position="271"/>
    </location>
    <ligand>
        <name>Zn(2+)</name>
        <dbReference type="ChEBI" id="CHEBI:29105"/>
    </ligand>
</feature>
<evidence type="ECO:0000256" key="2">
    <source>
        <dbReference type="ARBA" id="ARBA00007018"/>
    </source>
</evidence>
<keyword evidence="3 8" id="KW-0812">Transmembrane</keyword>
<keyword evidence="9" id="KW-0675">Receptor</keyword>
<feature type="compositionally biased region" description="Basic and acidic residues" evidence="7">
    <location>
        <begin position="15"/>
        <end position="27"/>
    </location>
</feature>
<dbReference type="AlphaFoldDB" id="A0A9Q0R896"/>
<dbReference type="GO" id="GO:0016020">
    <property type="term" value="C:membrane"/>
    <property type="evidence" value="ECO:0007669"/>
    <property type="project" value="UniProtKB-SubCell"/>
</dbReference>
<dbReference type="EMBL" id="JAPDFW010000092">
    <property type="protein sequence ID" value="KAJ5070824.1"/>
    <property type="molecule type" value="Genomic_DNA"/>
</dbReference>
<keyword evidence="4 8" id="KW-1133">Transmembrane helix</keyword>
<evidence type="ECO:0000313" key="9">
    <source>
        <dbReference type="EMBL" id="KAJ5070824.1"/>
    </source>
</evidence>
<dbReference type="GO" id="GO:0038023">
    <property type="term" value="F:signaling receptor activity"/>
    <property type="evidence" value="ECO:0007669"/>
    <property type="project" value="TreeGrafter"/>
</dbReference>
<evidence type="ECO:0000313" key="10">
    <source>
        <dbReference type="Proteomes" id="UP001149090"/>
    </source>
</evidence>
<dbReference type="GO" id="GO:0046872">
    <property type="term" value="F:metal ion binding"/>
    <property type="evidence" value="ECO:0007669"/>
    <property type="project" value="UniProtKB-KW"/>
</dbReference>
<evidence type="ECO:0000256" key="7">
    <source>
        <dbReference type="SAM" id="MobiDB-lite"/>
    </source>
</evidence>
<feature type="transmembrane region" description="Helical" evidence="8">
    <location>
        <begin position="172"/>
        <end position="192"/>
    </location>
</feature>
<feature type="transmembrane region" description="Helical" evidence="8">
    <location>
        <begin position="105"/>
        <end position="125"/>
    </location>
</feature>
<name>A0A9Q0R896_ANAIG</name>
<evidence type="ECO:0000256" key="1">
    <source>
        <dbReference type="ARBA" id="ARBA00004141"/>
    </source>
</evidence>
<dbReference type="PANTHER" id="PTHR20855:SF52">
    <property type="entry name" value="ADIPONECTIN RECEPTOR PROTEIN"/>
    <property type="match status" value="1"/>
</dbReference>
<feature type="binding site" evidence="6">
    <location>
        <position position="275"/>
    </location>
    <ligand>
        <name>Zn(2+)</name>
        <dbReference type="ChEBI" id="CHEBI:29105"/>
    </ligand>
</feature>
<evidence type="ECO:0000256" key="8">
    <source>
        <dbReference type="SAM" id="Phobius"/>
    </source>
</evidence>
<keyword evidence="6" id="KW-0862">Zinc</keyword>
<comment type="similarity">
    <text evidence="2">Belongs to the ADIPOR family.</text>
</comment>
<keyword evidence="5 8" id="KW-0472">Membrane</keyword>
<dbReference type="PANTHER" id="PTHR20855">
    <property type="entry name" value="ADIPOR/PROGESTIN RECEPTOR-RELATED"/>
    <property type="match status" value="1"/>
</dbReference>
<feature type="transmembrane region" description="Helical" evidence="8">
    <location>
        <begin position="145"/>
        <end position="165"/>
    </location>
</feature>
<feature type="transmembrane region" description="Helical" evidence="8">
    <location>
        <begin position="232"/>
        <end position="252"/>
    </location>
</feature>